<gene>
    <name evidence="1" type="ORF">CHYS00102_LOCUS5422</name>
</gene>
<sequence length="408" mass="45915">MTFPPSEMNKKTDPETAAPFISDEKLKRVLSLSEVSTDDTASVNISSISVSTTSFFSSSSDNIWSKLIHRRGAWTDSDDDDETPSGSCRNKLHLFWCSVKRELHYLTKVCCKHPHIPAISLMIFAIMVSVGMTVTEKFCESETYKLKNKAEWVAQDTGKWFSDSFSEALIPLFALQQAVMHSEYFTHLFDAIGEYDAQNSAPAILGAKSKTFPDYRNISGICDDEELMTKFGEIVDSINDYIGLNGVVVNYRLAPHSVFCLAHPMVNSDDFPEGGKLSNVGLIGYDAGITPNTFWKNTLQNTYGMPDTVDLFGPFNKSSNGVVLSPQFFCGHLSVPVPGYNVTVANSTYDSWGFVMHFMDWHELVERSDIHNRFECEGLDFSLFKKADDQVCQMQKIHIYIHSDRYFN</sequence>
<evidence type="ECO:0000313" key="1">
    <source>
        <dbReference type="EMBL" id="CAD8878238.1"/>
    </source>
</evidence>
<proteinExistence type="predicted"/>
<accession>A0A7S1B8M1</accession>
<evidence type="ECO:0008006" key="2">
    <source>
        <dbReference type="Google" id="ProtNLM"/>
    </source>
</evidence>
<name>A0A7S1B8M1_9STRA</name>
<reference evidence="1" key="1">
    <citation type="submission" date="2021-01" db="EMBL/GenBank/DDBJ databases">
        <authorList>
            <person name="Corre E."/>
            <person name="Pelletier E."/>
            <person name="Niang G."/>
            <person name="Scheremetjew M."/>
            <person name="Finn R."/>
            <person name="Kale V."/>
            <person name="Holt S."/>
            <person name="Cochrane G."/>
            <person name="Meng A."/>
            <person name="Brown T."/>
            <person name="Cohen L."/>
        </authorList>
    </citation>
    <scope>NUCLEOTIDE SEQUENCE</scope>
    <source>
        <strain evidence="1">308</strain>
    </source>
</reference>
<protein>
    <recommendedName>
        <fullName evidence="2">CHASE domain-containing protein</fullName>
    </recommendedName>
</protein>
<organism evidence="1">
    <name type="scientific">Corethron hystrix</name>
    <dbReference type="NCBI Taxonomy" id="216773"/>
    <lineage>
        <taxon>Eukaryota</taxon>
        <taxon>Sar</taxon>
        <taxon>Stramenopiles</taxon>
        <taxon>Ochrophyta</taxon>
        <taxon>Bacillariophyta</taxon>
        <taxon>Coscinodiscophyceae</taxon>
        <taxon>Corethrophycidae</taxon>
        <taxon>Corethrales</taxon>
        <taxon>Corethraceae</taxon>
        <taxon>Corethron</taxon>
    </lineage>
</organism>
<dbReference type="EMBL" id="HBFR01007525">
    <property type="protein sequence ID" value="CAD8878238.1"/>
    <property type="molecule type" value="Transcribed_RNA"/>
</dbReference>
<dbReference type="AlphaFoldDB" id="A0A7S1B8M1"/>